<keyword evidence="2" id="KW-1185">Reference proteome</keyword>
<name>A0ABR0SGI0_9HYPO</name>
<evidence type="ECO:0000313" key="1">
    <source>
        <dbReference type="EMBL" id="KAK5991263.1"/>
    </source>
</evidence>
<gene>
    <name evidence="1" type="ORF">PT974_09543</name>
</gene>
<organism evidence="1 2">
    <name type="scientific">Cladobotryum mycophilum</name>
    <dbReference type="NCBI Taxonomy" id="491253"/>
    <lineage>
        <taxon>Eukaryota</taxon>
        <taxon>Fungi</taxon>
        <taxon>Dikarya</taxon>
        <taxon>Ascomycota</taxon>
        <taxon>Pezizomycotina</taxon>
        <taxon>Sordariomycetes</taxon>
        <taxon>Hypocreomycetidae</taxon>
        <taxon>Hypocreales</taxon>
        <taxon>Hypocreaceae</taxon>
        <taxon>Cladobotryum</taxon>
    </lineage>
</organism>
<dbReference type="Proteomes" id="UP001338125">
    <property type="component" value="Unassembled WGS sequence"/>
</dbReference>
<sequence length="55" mass="6419">MATQTVVWSYVEDAVSDRIKVFNTTEIMPKMFSRAFKFPESHTISTPFDYIQHCS</sequence>
<evidence type="ECO:0000313" key="2">
    <source>
        <dbReference type="Proteomes" id="UP001338125"/>
    </source>
</evidence>
<proteinExistence type="predicted"/>
<dbReference type="EMBL" id="JAVFKD010000014">
    <property type="protein sequence ID" value="KAK5991263.1"/>
    <property type="molecule type" value="Genomic_DNA"/>
</dbReference>
<comment type="caution">
    <text evidence="1">The sequence shown here is derived from an EMBL/GenBank/DDBJ whole genome shotgun (WGS) entry which is preliminary data.</text>
</comment>
<accession>A0ABR0SGI0</accession>
<protein>
    <submittedName>
        <fullName evidence="1">Uncharacterized protein</fullName>
    </submittedName>
</protein>
<reference evidence="1 2" key="1">
    <citation type="submission" date="2024-01" db="EMBL/GenBank/DDBJ databases">
        <title>Complete genome of Cladobotryum mycophilum ATHUM6906.</title>
        <authorList>
            <person name="Christinaki A.C."/>
            <person name="Myridakis A.I."/>
            <person name="Kouvelis V.N."/>
        </authorList>
    </citation>
    <scope>NUCLEOTIDE SEQUENCE [LARGE SCALE GENOMIC DNA]</scope>
    <source>
        <strain evidence="1 2">ATHUM6906</strain>
    </source>
</reference>